<feature type="transmembrane region" description="Helical" evidence="6">
    <location>
        <begin position="67"/>
        <end position="89"/>
    </location>
</feature>
<sequence length="484" mass="53488">MTGVASVVTQRTESSDNDVGTEKQTTDWKAIIIAAIVTFIAAVENTVVGMSEWAYMNEIDKIADPQFFGNATAASKAFHALAAVGFAYWCYKTQSYRVPLVAGRVIAFCACLLYLCVEMVQDGRRYIMATCYIFFGIAASSSTILRAYIAAVSAHQDRPQAYSTSTCAIMLSIVVGPVIQAIFSGMKYPGVEILTNVRLHLYSAPIWVAAFTNFLSVAIILIFLKELPRRTKAKIMKNNKSLLTLQGLKSRVNEIATKNFDWPIIGLCWAMKMITTISVVTLTTLTAIILITNYGWSRQRTVLFTAITMIIVGLLSIGVAVLYFSCNLGKYIQQRFAFLVGIIIFTSMYLFSYPFHFSSNLVAPYNKIDDLGCNPQKYYWCFIEYAPSPYLLLGTITLVMGIGIPLALVALDAIYSKCLGDSDQSIMQGAIIVAEDVILISGPIYVSSVFTFYGLSMVWMINGVVVAVGAFLWLLCFPKLEKYS</sequence>
<evidence type="ECO:0000256" key="1">
    <source>
        <dbReference type="ARBA" id="ARBA00004141"/>
    </source>
</evidence>
<dbReference type="SUPFAM" id="SSF103473">
    <property type="entry name" value="MFS general substrate transporter"/>
    <property type="match status" value="1"/>
</dbReference>
<feature type="transmembrane region" description="Helical" evidence="6">
    <location>
        <begin position="426"/>
        <end position="446"/>
    </location>
</feature>
<dbReference type="InterPro" id="IPR036259">
    <property type="entry name" value="MFS_trans_sf"/>
</dbReference>
<evidence type="ECO:0000256" key="2">
    <source>
        <dbReference type="ARBA" id="ARBA00022692"/>
    </source>
</evidence>
<feature type="transmembrane region" description="Helical" evidence="6">
    <location>
        <begin position="390"/>
        <end position="414"/>
    </location>
</feature>
<evidence type="ECO:0000313" key="7">
    <source>
        <dbReference type="EMBL" id="CAB3403855.1"/>
    </source>
</evidence>
<feature type="transmembrane region" description="Helical" evidence="6">
    <location>
        <begin position="101"/>
        <end position="120"/>
    </location>
</feature>
<keyword evidence="8" id="KW-1185">Reference proteome</keyword>
<accession>A0A8S1EUN0</accession>
<dbReference type="InterPro" id="IPR011701">
    <property type="entry name" value="MFS"/>
</dbReference>
<dbReference type="InterPro" id="IPR051068">
    <property type="entry name" value="MFS_Domain-Containing_Protein"/>
</dbReference>
<feature type="transmembrane region" description="Helical" evidence="6">
    <location>
        <begin position="302"/>
        <end position="324"/>
    </location>
</feature>
<evidence type="ECO:0000256" key="5">
    <source>
        <dbReference type="SAM" id="MobiDB-lite"/>
    </source>
</evidence>
<feature type="transmembrane region" description="Helical" evidence="6">
    <location>
        <begin position="336"/>
        <end position="355"/>
    </location>
</feature>
<name>A0A8S1EUN0_9PELO</name>
<evidence type="ECO:0000256" key="6">
    <source>
        <dbReference type="SAM" id="Phobius"/>
    </source>
</evidence>
<dbReference type="PANTHER" id="PTHR23510">
    <property type="entry name" value="INNER MEMBRANE TRANSPORT PROTEIN YAJR"/>
    <property type="match status" value="1"/>
</dbReference>
<dbReference type="Gene3D" id="1.20.1250.20">
    <property type="entry name" value="MFS general substrate transporter like domains"/>
    <property type="match status" value="1"/>
</dbReference>
<feature type="transmembrane region" description="Helical" evidence="6">
    <location>
        <begin position="30"/>
        <end position="55"/>
    </location>
</feature>
<dbReference type="Proteomes" id="UP000494206">
    <property type="component" value="Unassembled WGS sequence"/>
</dbReference>
<feature type="transmembrane region" description="Helical" evidence="6">
    <location>
        <begin position="126"/>
        <end position="149"/>
    </location>
</feature>
<comment type="subcellular location">
    <subcellularLocation>
        <location evidence="1">Membrane</location>
        <topology evidence="1">Multi-pass membrane protein</topology>
    </subcellularLocation>
</comment>
<proteinExistence type="predicted"/>
<reference evidence="7 8" key="1">
    <citation type="submission" date="2020-04" db="EMBL/GenBank/DDBJ databases">
        <authorList>
            <person name="Laetsch R D."/>
            <person name="Stevens L."/>
            <person name="Kumar S."/>
            <person name="Blaxter L. M."/>
        </authorList>
    </citation>
    <scope>NUCLEOTIDE SEQUENCE [LARGE SCALE GENOMIC DNA]</scope>
</reference>
<keyword evidence="2 6" id="KW-0812">Transmembrane</keyword>
<dbReference type="GO" id="GO:0005765">
    <property type="term" value="C:lysosomal membrane"/>
    <property type="evidence" value="ECO:0007669"/>
    <property type="project" value="TreeGrafter"/>
</dbReference>
<evidence type="ECO:0000313" key="8">
    <source>
        <dbReference type="Proteomes" id="UP000494206"/>
    </source>
</evidence>
<feature type="transmembrane region" description="Helical" evidence="6">
    <location>
        <begin position="452"/>
        <end position="475"/>
    </location>
</feature>
<evidence type="ECO:0000256" key="4">
    <source>
        <dbReference type="ARBA" id="ARBA00023136"/>
    </source>
</evidence>
<feature type="region of interest" description="Disordered" evidence="5">
    <location>
        <begin position="1"/>
        <end position="21"/>
    </location>
</feature>
<comment type="caution">
    <text evidence="7">The sequence shown here is derived from an EMBL/GenBank/DDBJ whole genome shotgun (WGS) entry which is preliminary data.</text>
</comment>
<evidence type="ECO:0000256" key="3">
    <source>
        <dbReference type="ARBA" id="ARBA00022989"/>
    </source>
</evidence>
<organism evidence="7 8">
    <name type="scientific">Caenorhabditis bovis</name>
    <dbReference type="NCBI Taxonomy" id="2654633"/>
    <lineage>
        <taxon>Eukaryota</taxon>
        <taxon>Metazoa</taxon>
        <taxon>Ecdysozoa</taxon>
        <taxon>Nematoda</taxon>
        <taxon>Chromadorea</taxon>
        <taxon>Rhabditida</taxon>
        <taxon>Rhabditina</taxon>
        <taxon>Rhabditomorpha</taxon>
        <taxon>Rhabditoidea</taxon>
        <taxon>Rhabditidae</taxon>
        <taxon>Peloderinae</taxon>
        <taxon>Caenorhabditis</taxon>
    </lineage>
</organism>
<protein>
    <recommendedName>
        <fullName evidence="9">Major facilitator superfamily (MFS) profile domain-containing protein</fullName>
    </recommendedName>
</protein>
<keyword evidence="4 6" id="KW-0472">Membrane</keyword>
<dbReference type="CDD" id="cd17326">
    <property type="entry name" value="MFS_MFSD8"/>
    <property type="match status" value="1"/>
</dbReference>
<dbReference type="EMBL" id="CADEPM010000004">
    <property type="protein sequence ID" value="CAB3403855.1"/>
    <property type="molecule type" value="Genomic_DNA"/>
</dbReference>
<feature type="transmembrane region" description="Helical" evidence="6">
    <location>
        <begin position="204"/>
        <end position="224"/>
    </location>
</feature>
<feature type="transmembrane region" description="Helical" evidence="6">
    <location>
        <begin position="274"/>
        <end position="296"/>
    </location>
</feature>
<evidence type="ECO:0008006" key="9">
    <source>
        <dbReference type="Google" id="ProtNLM"/>
    </source>
</evidence>
<feature type="transmembrane region" description="Helical" evidence="6">
    <location>
        <begin position="161"/>
        <end position="184"/>
    </location>
</feature>
<dbReference type="GO" id="GO:0022857">
    <property type="term" value="F:transmembrane transporter activity"/>
    <property type="evidence" value="ECO:0007669"/>
    <property type="project" value="InterPro"/>
</dbReference>
<dbReference type="OrthoDB" id="370281at2759"/>
<gene>
    <name evidence="7" type="ORF">CBOVIS_LOCUS6266</name>
</gene>
<keyword evidence="3 6" id="KW-1133">Transmembrane helix</keyword>
<dbReference type="PANTHER" id="PTHR23510:SF73">
    <property type="entry name" value="MFS DOMAIN-CONTAINING PROTEIN"/>
    <property type="match status" value="1"/>
</dbReference>
<dbReference type="AlphaFoldDB" id="A0A8S1EUN0"/>
<dbReference type="Pfam" id="PF07690">
    <property type="entry name" value="MFS_1"/>
    <property type="match status" value="1"/>
</dbReference>